<evidence type="ECO:0000313" key="4">
    <source>
        <dbReference type="Proteomes" id="UP000288012"/>
    </source>
</evidence>
<dbReference type="InterPro" id="IPR025501">
    <property type="entry name" value="MinD_FleN"/>
</dbReference>
<name>A0A433JGG0_9GAMM</name>
<dbReference type="GO" id="GO:0016887">
    <property type="term" value="F:ATP hydrolysis activity"/>
    <property type="evidence" value="ECO:0007669"/>
    <property type="project" value="TreeGrafter"/>
</dbReference>
<evidence type="ECO:0000256" key="2">
    <source>
        <dbReference type="ARBA" id="ARBA00022840"/>
    </source>
</evidence>
<accession>A0A433JGG0</accession>
<dbReference type="RefSeq" id="WP_126953020.1">
    <property type="nucleotide sequence ID" value="NZ_RZGR01000050.1"/>
</dbReference>
<comment type="caution">
    <text evidence="3">The sequence shown here is derived from an EMBL/GenBank/DDBJ whole genome shotgun (WGS) entry which is preliminary data.</text>
</comment>
<dbReference type="SUPFAM" id="SSF52540">
    <property type="entry name" value="P-loop containing nucleoside triphosphate hydrolases"/>
    <property type="match status" value="1"/>
</dbReference>
<dbReference type="EMBL" id="RZGR01000050">
    <property type="protein sequence ID" value="RUQ79206.1"/>
    <property type="molecule type" value="Genomic_DNA"/>
</dbReference>
<reference evidence="3 4" key="1">
    <citation type="submission" date="2018-12" db="EMBL/GenBank/DDBJ databases">
        <title>Legionella sp,whole genome shotgun sequence.</title>
        <authorList>
            <person name="Wu H."/>
        </authorList>
    </citation>
    <scope>NUCLEOTIDE SEQUENCE [LARGE SCALE GENOMIC DNA]</scope>
    <source>
        <strain evidence="4">km714</strain>
    </source>
</reference>
<keyword evidence="4" id="KW-1185">Reference proteome</keyword>
<evidence type="ECO:0000256" key="1">
    <source>
        <dbReference type="ARBA" id="ARBA00022741"/>
    </source>
</evidence>
<dbReference type="Pfam" id="PF10609">
    <property type="entry name" value="ParA"/>
    <property type="match status" value="1"/>
</dbReference>
<organism evidence="3 4">
    <name type="scientific">Legionella septentrionalis</name>
    <dbReference type="NCBI Taxonomy" id="2498109"/>
    <lineage>
        <taxon>Bacteria</taxon>
        <taxon>Pseudomonadati</taxon>
        <taxon>Pseudomonadota</taxon>
        <taxon>Gammaproteobacteria</taxon>
        <taxon>Legionellales</taxon>
        <taxon>Legionellaceae</taxon>
        <taxon>Legionella</taxon>
    </lineage>
</organism>
<gene>
    <name evidence="3" type="ORF">EKM59_11290</name>
</gene>
<dbReference type="AlphaFoldDB" id="A0A433JGG0"/>
<dbReference type="InterPro" id="IPR027417">
    <property type="entry name" value="P-loop_NTPase"/>
</dbReference>
<sequence length="286" mass="31506">MTEKNTHGMSHALGLHKLMRTLPVKVIAVTSGKGGVGKSNISLNLAIALAQKNKKVLLLDADLGLPSLDVMLGLRSKHNLAHVIQGVCSLNDIILAGPANVFIIPGAADAEFMTNLTSAEHAGIINAFNHLAMEWNYMIIDTGAGISDAVLNFTRSAQEIITVVGDEPASLTSAYTLMKILNKRCKLHHFHILTNMMRSIEEGQRLFNKLYEMMDPWFDVHLDYLGAIPFDEHVYRAVKRQKPFITAFPTALATKAIIKLAETIEEWPVKLTVSGNTSFFFERLVG</sequence>
<dbReference type="Proteomes" id="UP000288012">
    <property type="component" value="Unassembled WGS sequence"/>
</dbReference>
<dbReference type="Gene3D" id="3.40.50.300">
    <property type="entry name" value="P-loop containing nucleotide triphosphate hydrolases"/>
    <property type="match status" value="1"/>
</dbReference>
<keyword evidence="1" id="KW-0547">Nucleotide-binding</keyword>
<dbReference type="CDD" id="cd02038">
    <property type="entry name" value="FlhG-like"/>
    <property type="match status" value="1"/>
</dbReference>
<dbReference type="PIRSF" id="PIRSF003092">
    <property type="entry name" value="MinD"/>
    <property type="match status" value="1"/>
</dbReference>
<dbReference type="InterPro" id="IPR033756">
    <property type="entry name" value="YlxH/NBP35"/>
</dbReference>
<dbReference type="InterPro" id="IPR033875">
    <property type="entry name" value="FlhG"/>
</dbReference>
<dbReference type="GO" id="GO:0005829">
    <property type="term" value="C:cytosol"/>
    <property type="evidence" value="ECO:0007669"/>
    <property type="project" value="TreeGrafter"/>
</dbReference>
<dbReference type="GO" id="GO:0009898">
    <property type="term" value="C:cytoplasmic side of plasma membrane"/>
    <property type="evidence" value="ECO:0007669"/>
    <property type="project" value="TreeGrafter"/>
</dbReference>
<proteinExistence type="predicted"/>
<protein>
    <submittedName>
        <fullName evidence="3">MinD/ParA family protein</fullName>
    </submittedName>
</protein>
<keyword evidence="2" id="KW-0067">ATP-binding</keyword>
<dbReference type="PANTHER" id="PTHR43384:SF4">
    <property type="entry name" value="CELLULOSE BIOSYNTHESIS PROTEIN BCSQ-RELATED"/>
    <property type="match status" value="1"/>
</dbReference>
<dbReference type="GO" id="GO:0051782">
    <property type="term" value="P:negative regulation of cell division"/>
    <property type="evidence" value="ECO:0007669"/>
    <property type="project" value="TreeGrafter"/>
</dbReference>
<dbReference type="InterPro" id="IPR050625">
    <property type="entry name" value="ParA/MinD_ATPase"/>
</dbReference>
<dbReference type="GO" id="GO:0005524">
    <property type="term" value="F:ATP binding"/>
    <property type="evidence" value="ECO:0007669"/>
    <property type="project" value="UniProtKB-KW"/>
</dbReference>
<evidence type="ECO:0000313" key="3">
    <source>
        <dbReference type="EMBL" id="RUQ79206.1"/>
    </source>
</evidence>
<dbReference type="PANTHER" id="PTHR43384">
    <property type="entry name" value="SEPTUM SITE-DETERMINING PROTEIN MIND HOMOLOG, CHLOROPLASTIC-RELATED"/>
    <property type="match status" value="1"/>
</dbReference>